<name>L9JVY8_TUPCH</name>
<proteinExistence type="predicted"/>
<keyword evidence="2" id="KW-1185">Reference proteome</keyword>
<protein>
    <submittedName>
        <fullName evidence="1">Uncharacterized protein</fullName>
    </submittedName>
</protein>
<reference evidence="2" key="1">
    <citation type="submission" date="2012-07" db="EMBL/GenBank/DDBJ databases">
        <title>Genome of the Chinese tree shrew, a rising model animal genetically related to primates.</title>
        <authorList>
            <person name="Zhang G."/>
            <person name="Fan Y."/>
            <person name="Yao Y."/>
            <person name="Huang Z."/>
        </authorList>
    </citation>
    <scope>NUCLEOTIDE SEQUENCE [LARGE SCALE GENOMIC DNA]</scope>
</reference>
<reference evidence="2" key="2">
    <citation type="journal article" date="2013" name="Nat. Commun.">
        <title>Genome of the Chinese tree shrew.</title>
        <authorList>
            <person name="Fan Y."/>
            <person name="Huang Z.Y."/>
            <person name="Cao C.C."/>
            <person name="Chen C.S."/>
            <person name="Chen Y.X."/>
            <person name="Fan D.D."/>
            <person name="He J."/>
            <person name="Hou H.L."/>
            <person name="Hu L."/>
            <person name="Hu X.T."/>
            <person name="Jiang X.T."/>
            <person name="Lai R."/>
            <person name="Lang Y.S."/>
            <person name="Liang B."/>
            <person name="Liao S.G."/>
            <person name="Mu D."/>
            <person name="Ma Y.Y."/>
            <person name="Niu Y.Y."/>
            <person name="Sun X.Q."/>
            <person name="Xia J.Q."/>
            <person name="Xiao J."/>
            <person name="Xiong Z.Q."/>
            <person name="Xu L."/>
            <person name="Yang L."/>
            <person name="Zhang Y."/>
            <person name="Zhao W."/>
            <person name="Zhao X.D."/>
            <person name="Zheng Y.T."/>
            <person name="Zhou J.M."/>
            <person name="Zhu Y.B."/>
            <person name="Zhang G.J."/>
            <person name="Wang J."/>
            <person name="Yao Y.G."/>
        </authorList>
    </citation>
    <scope>NUCLEOTIDE SEQUENCE [LARGE SCALE GENOMIC DNA]</scope>
</reference>
<dbReference type="AlphaFoldDB" id="L9JVY8"/>
<organism evidence="1 2">
    <name type="scientific">Tupaia chinensis</name>
    <name type="common">Chinese tree shrew</name>
    <name type="synonym">Tupaia belangeri chinensis</name>
    <dbReference type="NCBI Taxonomy" id="246437"/>
    <lineage>
        <taxon>Eukaryota</taxon>
        <taxon>Metazoa</taxon>
        <taxon>Chordata</taxon>
        <taxon>Craniata</taxon>
        <taxon>Vertebrata</taxon>
        <taxon>Euteleostomi</taxon>
        <taxon>Mammalia</taxon>
        <taxon>Eutheria</taxon>
        <taxon>Euarchontoglires</taxon>
        <taxon>Scandentia</taxon>
        <taxon>Tupaiidae</taxon>
        <taxon>Tupaia</taxon>
    </lineage>
</organism>
<dbReference type="InParanoid" id="L9JVY8"/>
<evidence type="ECO:0000313" key="1">
    <source>
        <dbReference type="EMBL" id="ELW54538.1"/>
    </source>
</evidence>
<dbReference type="EMBL" id="KB320937">
    <property type="protein sequence ID" value="ELW54538.1"/>
    <property type="molecule type" value="Genomic_DNA"/>
</dbReference>
<dbReference type="Proteomes" id="UP000011518">
    <property type="component" value="Unassembled WGS sequence"/>
</dbReference>
<sequence>MPFPCSGPLTCMVRCDDLLTRAVHSGTRTLWVQCAVNEYDAVLHYGLGADQFVIGWIADNIEDLRFECTTL</sequence>
<gene>
    <name evidence="1" type="ORF">TREES_T100021640</name>
</gene>
<accession>L9JVY8</accession>
<evidence type="ECO:0000313" key="2">
    <source>
        <dbReference type="Proteomes" id="UP000011518"/>
    </source>
</evidence>